<dbReference type="Proteomes" id="UP001187531">
    <property type="component" value="Unassembled WGS sequence"/>
</dbReference>
<accession>A0AA88LC91</accession>
<comment type="caution">
    <text evidence="2">The sequence shown here is derived from an EMBL/GenBank/DDBJ whole genome shotgun (WGS) entry which is preliminary data.</text>
</comment>
<sequence>MAADSWMPYEMLLDELKRGELELEHKKLFLKEASEKVHKARTSIEEQKRRRDDLMMSISEIEEKTMGLSSQISDAEQKLSLFNCEVQRLEDLENQIHLKKVGKQKEIFVLNDHLYKVGHDFATQTLYKSCDITSQSQPLDFIVEKHLKGKQEITDAIEKTNLDCENLRKEIDSFITKSKTDHDQTQRLFNSIHETLDDIDACIERSFHPQLTEAMKNQSNSNVAQPEEQILAGTEHPKAPKSCKKPRMLIKEKYANFNQISTQSKPTKPKLSLYNGPSQKHVSKILGKEISCPKKVESPVQTKINNFFPHVEMRSFSNRARPNTPAKPEAESQFFRMTKLVDDYDDDNLLDDW</sequence>
<feature type="coiled-coil region" evidence="1">
    <location>
        <begin position="30"/>
        <end position="92"/>
    </location>
</feature>
<gene>
    <name evidence="2" type="ORF">QYM36_001522</name>
</gene>
<protein>
    <submittedName>
        <fullName evidence="2">Uncharacterized protein</fullName>
    </submittedName>
</protein>
<feature type="coiled-coil region" evidence="1">
    <location>
        <begin position="150"/>
        <end position="177"/>
    </location>
</feature>
<proteinExistence type="predicted"/>
<dbReference type="AlphaFoldDB" id="A0AA88LC91"/>
<dbReference type="EMBL" id="JAVRJZ010000003">
    <property type="protein sequence ID" value="KAK2725097.1"/>
    <property type="molecule type" value="Genomic_DNA"/>
</dbReference>
<keyword evidence="1" id="KW-0175">Coiled coil</keyword>
<evidence type="ECO:0000256" key="1">
    <source>
        <dbReference type="SAM" id="Coils"/>
    </source>
</evidence>
<reference evidence="2" key="1">
    <citation type="submission" date="2023-07" db="EMBL/GenBank/DDBJ databases">
        <title>Chromosome-level genome assembly of Artemia franciscana.</title>
        <authorList>
            <person name="Jo E."/>
        </authorList>
    </citation>
    <scope>NUCLEOTIDE SEQUENCE</scope>
    <source>
        <tissue evidence="2">Whole body</tissue>
    </source>
</reference>
<evidence type="ECO:0000313" key="2">
    <source>
        <dbReference type="EMBL" id="KAK2725097.1"/>
    </source>
</evidence>
<organism evidence="2 3">
    <name type="scientific">Artemia franciscana</name>
    <name type="common">Brine shrimp</name>
    <name type="synonym">Artemia sanfranciscana</name>
    <dbReference type="NCBI Taxonomy" id="6661"/>
    <lineage>
        <taxon>Eukaryota</taxon>
        <taxon>Metazoa</taxon>
        <taxon>Ecdysozoa</taxon>
        <taxon>Arthropoda</taxon>
        <taxon>Crustacea</taxon>
        <taxon>Branchiopoda</taxon>
        <taxon>Anostraca</taxon>
        <taxon>Artemiidae</taxon>
        <taxon>Artemia</taxon>
    </lineage>
</organism>
<name>A0AA88LC91_ARTSF</name>
<keyword evidence="3" id="KW-1185">Reference proteome</keyword>
<evidence type="ECO:0000313" key="3">
    <source>
        <dbReference type="Proteomes" id="UP001187531"/>
    </source>
</evidence>